<evidence type="ECO:0000256" key="1">
    <source>
        <dbReference type="SAM" id="Phobius"/>
    </source>
</evidence>
<comment type="caution">
    <text evidence="2">The sequence shown here is derived from an EMBL/GenBank/DDBJ whole genome shotgun (WGS) entry which is preliminary data.</text>
</comment>
<organism evidence="2 3">
    <name type="scientific">Candidatus Methanofastidiosum methylothiophilum</name>
    <dbReference type="NCBI Taxonomy" id="1705564"/>
    <lineage>
        <taxon>Archaea</taxon>
        <taxon>Methanobacteriati</taxon>
        <taxon>Methanobacteriota</taxon>
        <taxon>Stenosarchaea group</taxon>
        <taxon>Candidatus Methanofastidiosia</taxon>
        <taxon>Candidatus Methanofastidiosales</taxon>
        <taxon>Candidatus Methanofastidiosaceae</taxon>
        <taxon>Candidatus Methanofastidiosum</taxon>
    </lineage>
</organism>
<name>A0A150IQZ5_9EURY</name>
<proteinExistence type="predicted"/>
<gene>
    <name evidence="2" type="ORF">APG11_01286</name>
</gene>
<keyword evidence="1" id="KW-0812">Transmembrane</keyword>
<dbReference type="AlphaFoldDB" id="A0A150IQZ5"/>
<accession>A0A150IQZ5</accession>
<dbReference type="Proteomes" id="UP000091929">
    <property type="component" value="Unassembled WGS sequence"/>
</dbReference>
<dbReference type="EMBL" id="LNGF01000027">
    <property type="protein sequence ID" value="KYC47312.1"/>
    <property type="molecule type" value="Genomic_DNA"/>
</dbReference>
<reference evidence="2 3" key="1">
    <citation type="journal article" date="2016" name="ISME J.">
        <title>Chasing the elusive Euryarchaeota class WSA2: genomes reveal a uniquely fastidious methyl-reducing methanogen.</title>
        <authorList>
            <person name="Nobu M.K."/>
            <person name="Narihiro T."/>
            <person name="Kuroda K."/>
            <person name="Mei R."/>
            <person name="Liu W.T."/>
        </authorList>
    </citation>
    <scope>NUCLEOTIDE SEQUENCE [LARGE SCALE GENOMIC DNA]</scope>
    <source>
        <strain evidence="2">B15fssc0709_Meth_Bin003</strain>
    </source>
</reference>
<evidence type="ECO:0000313" key="3">
    <source>
        <dbReference type="Proteomes" id="UP000091929"/>
    </source>
</evidence>
<keyword evidence="1" id="KW-1133">Transmembrane helix</keyword>
<evidence type="ECO:0000313" key="2">
    <source>
        <dbReference type="EMBL" id="KYC47312.1"/>
    </source>
</evidence>
<feature type="transmembrane region" description="Helical" evidence="1">
    <location>
        <begin position="350"/>
        <end position="368"/>
    </location>
</feature>
<sequence>MGDTIATLVYGTNPYAIIKIRSVTDVTGWVNDRIANSQTSVSFGIEYTGWNLYIWSKDYATVNFRPYLLIEYGNPIDPSDTTIVSKTYNYANVTDVDTYNNVFYNTNIGSYNFSFNGTEANASYVNVGTDDGNYVRVASGSTKYGGIRFETKIDENVSIIQRIEILHKFYFNYADNGNSMDEDVYIKLYDNDASNWITENTDTYGNNIFTSRTYLRNLTNINVYITDNFDKYINEDGVLKYAMITKDFMGDTLNQDSYYYQVKVYYYEAPEVTPPVVDPGDPGDPGTPNPVYPDLTDDTPIISVDGEYTGDMQNVLFRNLFNFNDKIRIPTWSLVLLGGLIGVWKRRPELVIFCGLLFLFLLFFGYKLSMVAL</sequence>
<feature type="transmembrane region" description="Helical" evidence="1">
    <location>
        <begin position="327"/>
        <end position="344"/>
    </location>
</feature>
<keyword evidence="1" id="KW-0472">Membrane</keyword>
<protein>
    <submittedName>
        <fullName evidence="2">Uncharacterized protein</fullName>
    </submittedName>
</protein>